<dbReference type="InterPro" id="IPR050807">
    <property type="entry name" value="TransReg_Diox_bact_type"/>
</dbReference>
<dbReference type="EMBL" id="BMMF01000001">
    <property type="protein sequence ID" value="GGK17952.1"/>
    <property type="molecule type" value="Genomic_DNA"/>
</dbReference>
<dbReference type="Proteomes" id="UP000600449">
    <property type="component" value="Unassembled WGS sequence"/>
</dbReference>
<proteinExistence type="predicted"/>
<reference evidence="3 4" key="1">
    <citation type="journal article" date="2014" name="Int. J. Syst. Evol. Microbiol.">
        <title>Complete genome sequence of Corynebacterium casei LMG S-19264T (=DSM 44701T), isolated from a smear-ripened cheese.</title>
        <authorList>
            <consortium name="US DOE Joint Genome Institute (JGI-PGF)"/>
            <person name="Walter F."/>
            <person name="Albersmeier A."/>
            <person name="Kalinowski J."/>
            <person name="Ruckert C."/>
        </authorList>
    </citation>
    <scope>NUCLEOTIDE SEQUENCE [LARGE SCALE GENOMIC DNA]</scope>
    <source>
        <strain evidence="3 4">CGMCC 1.9161</strain>
    </source>
</reference>
<evidence type="ECO:0000313" key="3">
    <source>
        <dbReference type="EMBL" id="GGK17952.1"/>
    </source>
</evidence>
<dbReference type="GO" id="GO:0003700">
    <property type="term" value="F:DNA-binding transcription factor activity"/>
    <property type="evidence" value="ECO:0007669"/>
    <property type="project" value="TreeGrafter"/>
</dbReference>
<dbReference type="InterPro" id="IPR010982">
    <property type="entry name" value="Lambda_DNA-bd_dom_sf"/>
</dbReference>
<sequence length="109" mass="11988">MEVEFVLGANVRDLREARGLTQAQLGERAGVSDQLIGRLERADNQTTLKSIKKVAEALGVDPLDLFSRTPLVAPEGDRARLLQKIKSRVERLDAAELVKVDVAIRVALE</sequence>
<protein>
    <recommendedName>
        <fullName evidence="2">HTH cro/C1-type domain-containing protein</fullName>
    </recommendedName>
</protein>
<dbReference type="PANTHER" id="PTHR46797:SF1">
    <property type="entry name" value="METHYLPHOSPHONATE SYNTHASE"/>
    <property type="match status" value="1"/>
</dbReference>
<comment type="caution">
    <text evidence="3">The sequence shown here is derived from an EMBL/GenBank/DDBJ whole genome shotgun (WGS) entry which is preliminary data.</text>
</comment>
<evidence type="ECO:0000259" key="2">
    <source>
        <dbReference type="PROSITE" id="PS50943"/>
    </source>
</evidence>
<gene>
    <name evidence="3" type="ORF">GCM10011322_00860</name>
</gene>
<organism evidence="3 4">
    <name type="scientific">Salinarimonas ramus</name>
    <dbReference type="NCBI Taxonomy" id="690164"/>
    <lineage>
        <taxon>Bacteria</taxon>
        <taxon>Pseudomonadati</taxon>
        <taxon>Pseudomonadota</taxon>
        <taxon>Alphaproteobacteria</taxon>
        <taxon>Hyphomicrobiales</taxon>
        <taxon>Salinarimonadaceae</taxon>
        <taxon>Salinarimonas</taxon>
    </lineage>
</organism>
<dbReference type="GO" id="GO:0005829">
    <property type="term" value="C:cytosol"/>
    <property type="evidence" value="ECO:0007669"/>
    <property type="project" value="TreeGrafter"/>
</dbReference>
<evidence type="ECO:0000256" key="1">
    <source>
        <dbReference type="ARBA" id="ARBA00023125"/>
    </source>
</evidence>
<dbReference type="GO" id="GO:0003677">
    <property type="term" value="F:DNA binding"/>
    <property type="evidence" value="ECO:0007669"/>
    <property type="project" value="UniProtKB-KW"/>
</dbReference>
<dbReference type="SUPFAM" id="SSF47413">
    <property type="entry name" value="lambda repressor-like DNA-binding domains"/>
    <property type="match status" value="1"/>
</dbReference>
<accession>A0A917Q3W8</accession>
<keyword evidence="1" id="KW-0238">DNA-binding</keyword>
<keyword evidence="4" id="KW-1185">Reference proteome</keyword>
<dbReference type="AlphaFoldDB" id="A0A917Q3W8"/>
<dbReference type="RefSeq" id="WP_188908317.1">
    <property type="nucleotide sequence ID" value="NZ_BMMF01000001.1"/>
</dbReference>
<dbReference type="Gene3D" id="1.10.260.40">
    <property type="entry name" value="lambda repressor-like DNA-binding domains"/>
    <property type="match status" value="1"/>
</dbReference>
<dbReference type="CDD" id="cd00093">
    <property type="entry name" value="HTH_XRE"/>
    <property type="match status" value="1"/>
</dbReference>
<dbReference type="PANTHER" id="PTHR46797">
    <property type="entry name" value="HTH-TYPE TRANSCRIPTIONAL REGULATOR"/>
    <property type="match status" value="1"/>
</dbReference>
<evidence type="ECO:0000313" key="4">
    <source>
        <dbReference type="Proteomes" id="UP000600449"/>
    </source>
</evidence>
<dbReference type="InterPro" id="IPR001387">
    <property type="entry name" value="Cro/C1-type_HTH"/>
</dbReference>
<dbReference type="PROSITE" id="PS50943">
    <property type="entry name" value="HTH_CROC1"/>
    <property type="match status" value="1"/>
</dbReference>
<feature type="domain" description="HTH cro/C1-type" evidence="2">
    <location>
        <begin position="11"/>
        <end position="65"/>
    </location>
</feature>
<dbReference type="Pfam" id="PF01381">
    <property type="entry name" value="HTH_3"/>
    <property type="match status" value="1"/>
</dbReference>
<name>A0A917Q3W8_9HYPH</name>
<dbReference type="SMART" id="SM00530">
    <property type="entry name" value="HTH_XRE"/>
    <property type="match status" value="1"/>
</dbReference>